<accession>X6NWF5</accession>
<keyword evidence="2" id="KW-1133">Transmembrane helix</keyword>
<protein>
    <recommendedName>
        <fullName evidence="3">Calcineurin-like phosphoesterase domain-containing protein</fullName>
    </recommendedName>
</protein>
<keyword evidence="2" id="KW-0472">Membrane</keyword>
<proteinExistence type="predicted"/>
<dbReference type="OrthoDB" id="45007at2759"/>
<gene>
    <name evidence="4" type="ORF">RFI_06810</name>
</gene>
<dbReference type="Proteomes" id="UP000023152">
    <property type="component" value="Unassembled WGS sequence"/>
</dbReference>
<evidence type="ECO:0000256" key="2">
    <source>
        <dbReference type="SAM" id="Phobius"/>
    </source>
</evidence>
<organism evidence="4 5">
    <name type="scientific">Reticulomyxa filosa</name>
    <dbReference type="NCBI Taxonomy" id="46433"/>
    <lineage>
        <taxon>Eukaryota</taxon>
        <taxon>Sar</taxon>
        <taxon>Rhizaria</taxon>
        <taxon>Retaria</taxon>
        <taxon>Foraminifera</taxon>
        <taxon>Monothalamids</taxon>
        <taxon>Reticulomyxidae</taxon>
        <taxon>Reticulomyxa</taxon>
    </lineage>
</organism>
<evidence type="ECO:0000256" key="1">
    <source>
        <dbReference type="SAM" id="MobiDB-lite"/>
    </source>
</evidence>
<keyword evidence="5" id="KW-1185">Reference proteome</keyword>
<dbReference type="Gene3D" id="3.60.21.10">
    <property type="match status" value="1"/>
</dbReference>
<keyword evidence="2" id="KW-0812">Transmembrane</keyword>
<dbReference type="PANTHER" id="PTHR45867">
    <property type="entry name" value="PURPLE ACID PHOSPHATASE"/>
    <property type="match status" value="1"/>
</dbReference>
<evidence type="ECO:0000313" key="4">
    <source>
        <dbReference type="EMBL" id="ETO30311.1"/>
    </source>
</evidence>
<comment type="caution">
    <text evidence="4">The sequence shown here is derived from an EMBL/GenBank/DDBJ whole genome shotgun (WGS) entry which is preliminary data.</text>
</comment>
<name>X6NWF5_RETFI</name>
<sequence>MYNKNKDTQLYYQCGHAISSGESDTPVEIFHPAVYVANIPRLSHFFANASPRQTGERTKQPPYAQGRVSPTSQPAPIEWVHFGDFSTNTTNAKVYAGDCLQALKNIVLKHSRHQRPINFVIHNGDIAYNLNWENGCVGDRFLRDIEPIASYVPYLTIPGDHEIVNKRMYHQRASYSHYLHRFNGVSYLSRANRSPFFFFCATFSLMNVCICDFCDTGHGVGAIYVVLNSFNYGNIHFIMLHSDPFLFAMVGSYQMESDLTEEWDWLIRDLRDVDRRGIIYDWGCIVEVEGLRGLRHGRNLEQLLHDFGVGGLRHATNLSLILTHVSLYALTQRNYDNPLSTVHVTNGNAGTMNNADTLSWLKPHFTAHRIDGSDQTSVHFAHLIVHNDTRLTYNVWDKHNRLLDTFDIYQSAHGPFTNHPLYVEQRLWIPFWMRSNLAILVASFLSLLALFCFYSMLCVELNFVNCASENGSKNIDIITYIRTFYQFTIVTINIDLSHLHGINCKSNGHYLF</sequence>
<dbReference type="InterPro" id="IPR029052">
    <property type="entry name" value="Metallo-depent_PP-like"/>
</dbReference>
<dbReference type="InterPro" id="IPR004843">
    <property type="entry name" value="Calcineurin-like_PHP"/>
</dbReference>
<dbReference type="AlphaFoldDB" id="X6NWF5"/>
<feature type="transmembrane region" description="Helical" evidence="2">
    <location>
        <begin position="437"/>
        <end position="457"/>
    </location>
</feature>
<evidence type="ECO:0000259" key="3">
    <source>
        <dbReference type="Pfam" id="PF00149"/>
    </source>
</evidence>
<feature type="domain" description="Calcineurin-like phosphoesterase" evidence="3">
    <location>
        <begin position="81"/>
        <end position="218"/>
    </location>
</feature>
<evidence type="ECO:0000313" key="5">
    <source>
        <dbReference type="Proteomes" id="UP000023152"/>
    </source>
</evidence>
<dbReference type="Pfam" id="PF00149">
    <property type="entry name" value="Metallophos"/>
    <property type="match status" value="1"/>
</dbReference>
<dbReference type="EMBL" id="ASPP01005554">
    <property type="protein sequence ID" value="ETO30311.1"/>
    <property type="molecule type" value="Genomic_DNA"/>
</dbReference>
<feature type="region of interest" description="Disordered" evidence="1">
    <location>
        <begin position="49"/>
        <end position="71"/>
    </location>
</feature>
<dbReference type="SUPFAM" id="SSF56300">
    <property type="entry name" value="Metallo-dependent phosphatases"/>
    <property type="match status" value="1"/>
</dbReference>
<reference evidence="4 5" key="1">
    <citation type="journal article" date="2013" name="Curr. Biol.">
        <title>The Genome of the Foraminiferan Reticulomyxa filosa.</title>
        <authorList>
            <person name="Glockner G."/>
            <person name="Hulsmann N."/>
            <person name="Schleicher M."/>
            <person name="Noegel A.A."/>
            <person name="Eichinger L."/>
            <person name="Gallinger C."/>
            <person name="Pawlowski J."/>
            <person name="Sierra R."/>
            <person name="Euteneuer U."/>
            <person name="Pillet L."/>
            <person name="Moustafa A."/>
            <person name="Platzer M."/>
            <person name="Groth M."/>
            <person name="Szafranski K."/>
            <person name="Schliwa M."/>
        </authorList>
    </citation>
    <scope>NUCLEOTIDE SEQUENCE [LARGE SCALE GENOMIC DNA]</scope>
</reference>
<dbReference type="GO" id="GO:0016787">
    <property type="term" value="F:hydrolase activity"/>
    <property type="evidence" value="ECO:0007669"/>
    <property type="project" value="InterPro"/>
</dbReference>